<evidence type="ECO:0000256" key="2">
    <source>
        <dbReference type="ARBA" id="ARBA00022170"/>
    </source>
</evidence>
<dbReference type="AlphaFoldDB" id="A0A6A6D4H3"/>
<reference evidence="4" key="1">
    <citation type="journal article" date="2020" name="Stud. Mycol.">
        <title>101 Dothideomycetes genomes: a test case for predicting lifestyles and emergence of pathogens.</title>
        <authorList>
            <person name="Haridas S."/>
            <person name="Albert R."/>
            <person name="Binder M."/>
            <person name="Bloem J."/>
            <person name="Labutti K."/>
            <person name="Salamov A."/>
            <person name="Andreopoulos B."/>
            <person name="Baker S."/>
            <person name="Barry K."/>
            <person name="Bills G."/>
            <person name="Bluhm B."/>
            <person name="Cannon C."/>
            <person name="Castanera R."/>
            <person name="Culley D."/>
            <person name="Daum C."/>
            <person name="Ezra D."/>
            <person name="Gonzalez J."/>
            <person name="Henrissat B."/>
            <person name="Kuo A."/>
            <person name="Liang C."/>
            <person name="Lipzen A."/>
            <person name="Lutzoni F."/>
            <person name="Magnuson J."/>
            <person name="Mondo S."/>
            <person name="Nolan M."/>
            <person name="Ohm R."/>
            <person name="Pangilinan J."/>
            <person name="Park H.-J."/>
            <person name="Ramirez L."/>
            <person name="Alfaro M."/>
            <person name="Sun H."/>
            <person name="Tritt A."/>
            <person name="Yoshinaga Y."/>
            <person name="Zwiers L.-H."/>
            <person name="Turgeon B."/>
            <person name="Goodwin S."/>
            <person name="Spatafora J."/>
            <person name="Crous P."/>
            <person name="Grigoriev I."/>
        </authorList>
    </citation>
    <scope>NUCLEOTIDE SEQUENCE</scope>
    <source>
        <strain evidence="4">ATCC 36951</strain>
    </source>
</reference>
<dbReference type="RefSeq" id="XP_033673991.1">
    <property type="nucleotide sequence ID" value="XM_033815290.1"/>
</dbReference>
<feature type="region of interest" description="Disordered" evidence="3">
    <location>
        <begin position="1"/>
        <end position="89"/>
    </location>
</feature>
<dbReference type="InterPro" id="IPR012875">
    <property type="entry name" value="SDHF4"/>
</dbReference>
<evidence type="ECO:0000313" key="4">
    <source>
        <dbReference type="EMBL" id="KAF2173102.1"/>
    </source>
</evidence>
<keyword evidence="5" id="KW-1185">Reference proteome</keyword>
<feature type="compositionally biased region" description="Basic and acidic residues" evidence="3">
    <location>
        <begin position="102"/>
        <end position="112"/>
    </location>
</feature>
<dbReference type="PANTHER" id="PTHR28524:SF3">
    <property type="entry name" value="SUCCINATE DEHYDROGENASE ASSEMBLY FACTOR 4, MITOCHONDRIAL"/>
    <property type="match status" value="1"/>
</dbReference>
<organism evidence="4 5">
    <name type="scientific">Zasmidium cellare ATCC 36951</name>
    <dbReference type="NCBI Taxonomy" id="1080233"/>
    <lineage>
        <taxon>Eukaryota</taxon>
        <taxon>Fungi</taxon>
        <taxon>Dikarya</taxon>
        <taxon>Ascomycota</taxon>
        <taxon>Pezizomycotina</taxon>
        <taxon>Dothideomycetes</taxon>
        <taxon>Dothideomycetidae</taxon>
        <taxon>Mycosphaerellales</taxon>
        <taxon>Mycosphaerellaceae</taxon>
        <taxon>Zasmidium</taxon>
    </lineage>
</organism>
<dbReference type="GO" id="GO:0034553">
    <property type="term" value="P:mitochondrial respiratory chain complex II assembly"/>
    <property type="evidence" value="ECO:0007669"/>
    <property type="project" value="TreeGrafter"/>
</dbReference>
<name>A0A6A6D4H3_ZASCE</name>
<dbReference type="GO" id="GO:0005739">
    <property type="term" value="C:mitochondrion"/>
    <property type="evidence" value="ECO:0007669"/>
    <property type="project" value="TreeGrafter"/>
</dbReference>
<dbReference type="EMBL" id="ML993580">
    <property type="protein sequence ID" value="KAF2173102.1"/>
    <property type="molecule type" value="Genomic_DNA"/>
</dbReference>
<accession>A0A6A6D4H3</accession>
<comment type="similarity">
    <text evidence="1">Belongs to the SDHAF4 family.</text>
</comment>
<dbReference type="GeneID" id="54568562"/>
<dbReference type="OrthoDB" id="201362at2759"/>
<dbReference type="Pfam" id="PF07896">
    <property type="entry name" value="DUF1674"/>
    <property type="match status" value="1"/>
</dbReference>
<evidence type="ECO:0000313" key="5">
    <source>
        <dbReference type="Proteomes" id="UP000799537"/>
    </source>
</evidence>
<gene>
    <name evidence="4" type="ORF">M409DRAFT_62708</name>
</gene>
<sequence>MQSTTRMIRQIRPGFFKRRLTTTPRNSQWRPGPSPPRLPKEEQEIFERLQQQSTGAFSTPKQETTTKTSEVEVSEEELELGGKRSGEADKMLDQLRERARLAAKGDGEELHPNIRRGAAPEFEGDKNPKTGEVGGPKNEPLRWGVEGDWSYNGRVTDF</sequence>
<protein>
    <recommendedName>
        <fullName evidence="2">Succinate dehydrogenase assembly factor 4, mitochondrial</fullName>
    </recommendedName>
</protein>
<proteinExistence type="inferred from homology"/>
<evidence type="ECO:0000256" key="1">
    <source>
        <dbReference type="ARBA" id="ARBA00005701"/>
    </source>
</evidence>
<feature type="compositionally biased region" description="Polar residues" evidence="3">
    <location>
        <begin position="49"/>
        <end position="62"/>
    </location>
</feature>
<dbReference type="PANTHER" id="PTHR28524">
    <property type="entry name" value="SUCCINATE DEHYDROGENASE ASSEMBLY FACTOR 4, MITOCHONDRIAL"/>
    <property type="match status" value="1"/>
</dbReference>
<evidence type="ECO:0000256" key="3">
    <source>
        <dbReference type="SAM" id="MobiDB-lite"/>
    </source>
</evidence>
<feature type="compositionally biased region" description="Basic and acidic residues" evidence="3">
    <location>
        <begin position="38"/>
        <end position="47"/>
    </location>
</feature>
<feature type="compositionally biased region" description="Basic and acidic residues" evidence="3">
    <location>
        <begin position="80"/>
        <end position="89"/>
    </location>
</feature>
<feature type="region of interest" description="Disordered" evidence="3">
    <location>
        <begin position="102"/>
        <end position="158"/>
    </location>
</feature>
<dbReference type="Proteomes" id="UP000799537">
    <property type="component" value="Unassembled WGS sequence"/>
</dbReference>